<organism evidence="3 4">
    <name type="scientific">Candidatus Gottesmanbacteria bacterium RIFCSPLOWO2_01_FULL_49_10</name>
    <dbReference type="NCBI Taxonomy" id="1798396"/>
    <lineage>
        <taxon>Bacteria</taxon>
        <taxon>Candidatus Gottesmaniibacteriota</taxon>
    </lineage>
</organism>
<evidence type="ECO:0000259" key="2">
    <source>
        <dbReference type="SMART" id="SM00854"/>
    </source>
</evidence>
<dbReference type="InterPro" id="IPR029052">
    <property type="entry name" value="Metallo-depent_PP-like"/>
</dbReference>
<dbReference type="PANTHER" id="PTHR33393">
    <property type="entry name" value="POLYGLUTAMINE SYNTHESIS ACCESSORY PROTEIN RV0574C-RELATED"/>
    <property type="match status" value="1"/>
</dbReference>
<proteinExistence type="inferred from homology"/>
<dbReference type="CDD" id="cd07381">
    <property type="entry name" value="MPP_CapA"/>
    <property type="match status" value="1"/>
</dbReference>
<evidence type="ECO:0000313" key="4">
    <source>
        <dbReference type="Proteomes" id="UP000176409"/>
    </source>
</evidence>
<dbReference type="SMART" id="SM00854">
    <property type="entry name" value="PGA_cap"/>
    <property type="match status" value="1"/>
</dbReference>
<reference evidence="3 4" key="1">
    <citation type="journal article" date="2016" name="Nat. Commun.">
        <title>Thousands of microbial genomes shed light on interconnected biogeochemical processes in an aquifer system.</title>
        <authorList>
            <person name="Anantharaman K."/>
            <person name="Brown C.T."/>
            <person name="Hug L.A."/>
            <person name="Sharon I."/>
            <person name="Castelle C.J."/>
            <person name="Probst A.J."/>
            <person name="Thomas B.C."/>
            <person name="Singh A."/>
            <person name="Wilkins M.J."/>
            <person name="Karaoz U."/>
            <person name="Brodie E.L."/>
            <person name="Williams K.H."/>
            <person name="Hubbard S.S."/>
            <person name="Banfield J.F."/>
        </authorList>
    </citation>
    <scope>NUCLEOTIDE SEQUENCE [LARGE SCALE GENOMIC DNA]</scope>
</reference>
<dbReference type="Pfam" id="PF09587">
    <property type="entry name" value="PGA_cap"/>
    <property type="match status" value="1"/>
</dbReference>
<dbReference type="STRING" id="1798396.A2973_03620"/>
<gene>
    <name evidence="3" type="ORF">A2973_03620</name>
</gene>
<comment type="caution">
    <text evidence="3">The sequence shown here is derived from an EMBL/GenBank/DDBJ whole genome shotgun (WGS) entry which is preliminary data.</text>
</comment>
<dbReference type="AlphaFoldDB" id="A0A1F6AXD6"/>
<sequence>MMRSLFGLLTAGTVGMSAVLGQFSEPYEPEWTLVATGDVIPARSVNYQMTTRKDFLWPIRDIAPLLAYADLTLINLESPLVPKCPLTNTGMVFCGDQRFVEALSFAGVDIANLANNHILNHGWEGVRETEYSLSKPGIETTGPITEGACAYQAYFCSKKVIKTVKGMKIGFAGYTIVGKKVDEEVLTSDIAQLDSQVDVLIVSFHWGREYSRLPVGEPDDPRVIGRLSVDSGADVVIGNHPHWIQGMEYYREKPIFYALGNTIFDQEWSKETKEGIITEFRFRGTNITDITIHPLRITGYGRAQLLNGKEKEEILEVFQQATSQLATTPIGN</sequence>
<accession>A0A1F6AXD6</accession>
<dbReference type="Gene3D" id="3.60.21.10">
    <property type="match status" value="1"/>
</dbReference>
<dbReference type="EMBL" id="MFJZ01000056">
    <property type="protein sequence ID" value="OGG29193.1"/>
    <property type="molecule type" value="Genomic_DNA"/>
</dbReference>
<dbReference type="SUPFAM" id="SSF56300">
    <property type="entry name" value="Metallo-dependent phosphatases"/>
    <property type="match status" value="1"/>
</dbReference>
<comment type="similarity">
    <text evidence="1">Belongs to the CapA family.</text>
</comment>
<dbReference type="Proteomes" id="UP000176409">
    <property type="component" value="Unassembled WGS sequence"/>
</dbReference>
<evidence type="ECO:0000256" key="1">
    <source>
        <dbReference type="ARBA" id="ARBA00005662"/>
    </source>
</evidence>
<protein>
    <recommendedName>
        <fullName evidence="2">Capsule synthesis protein CapA domain-containing protein</fullName>
    </recommendedName>
</protein>
<name>A0A1F6AXD6_9BACT</name>
<dbReference type="PANTHER" id="PTHR33393:SF13">
    <property type="entry name" value="PGA BIOSYNTHESIS PROTEIN CAPA"/>
    <property type="match status" value="1"/>
</dbReference>
<feature type="domain" description="Capsule synthesis protein CapA" evidence="2">
    <location>
        <begin position="32"/>
        <end position="266"/>
    </location>
</feature>
<dbReference type="InterPro" id="IPR019079">
    <property type="entry name" value="Capsule_synth_CapA"/>
</dbReference>
<evidence type="ECO:0000313" key="3">
    <source>
        <dbReference type="EMBL" id="OGG29193.1"/>
    </source>
</evidence>
<dbReference type="InterPro" id="IPR052169">
    <property type="entry name" value="CW_Biosynth-Accessory"/>
</dbReference>